<name>A0ABV8W9A9_9FLAO</name>
<protein>
    <submittedName>
        <fullName evidence="2">Colicin immunity domain-containing protein</fullName>
    </submittedName>
</protein>
<dbReference type="RefSeq" id="WP_179002798.1">
    <property type="nucleotide sequence ID" value="NZ_JBHSCO010000005.1"/>
</dbReference>
<comment type="caution">
    <text evidence="2">The sequence shown here is derived from an EMBL/GenBank/DDBJ whole genome shotgun (WGS) entry which is preliminary data.</text>
</comment>
<dbReference type="Proteomes" id="UP001595719">
    <property type="component" value="Unassembled WGS sequence"/>
</dbReference>
<feature type="domain" description="Colicin D immunity protein" evidence="1">
    <location>
        <begin position="4"/>
        <end position="82"/>
    </location>
</feature>
<evidence type="ECO:0000313" key="2">
    <source>
        <dbReference type="EMBL" id="MFC4392745.1"/>
    </source>
</evidence>
<proteinExistence type="predicted"/>
<dbReference type="Pfam" id="PF09204">
    <property type="entry name" value="Colicin_immun"/>
    <property type="match status" value="1"/>
</dbReference>
<sequence>MENIEKYRALISQFIKNEIDIFAFEALFLKMFKDEENDIPERYYLILDSLFGDLDMFCIDSSLREDRDLNEDDIRKSAEKAFSLLQE</sequence>
<evidence type="ECO:0000313" key="3">
    <source>
        <dbReference type="Proteomes" id="UP001595719"/>
    </source>
</evidence>
<dbReference type="EMBL" id="JBHSCO010000005">
    <property type="protein sequence ID" value="MFC4392745.1"/>
    <property type="molecule type" value="Genomic_DNA"/>
</dbReference>
<evidence type="ECO:0000259" key="1">
    <source>
        <dbReference type="Pfam" id="PF09204"/>
    </source>
</evidence>
<reference evidence="3" key="1">
    <citation type="journal article" date="2019" name="Int. J. Syst. Evol. Microbiol.">
        <title>The Global Catalogue of Microorganisms (GCM) 10K type strain sequencing project: providing services to taxonomists for standard genome sequencing and annotation.</title>
        <authorList>
            <consortium name="The Broad Institute Genomics Platform"/>
            <consortium name="The Broad Institute Genome Sequencing Center for Infectious Disease"/>
            <person name="Wu L."/>
            <person name="Ma J."/>
        </authorList>
    </citation>
    <scope>NUCLEOTIDE SEQUENCE [LARGE SCALE GENOMIC DNA]</scope>
    <source>
        <strain evidence="3">CGMCC 1.15345</strain>
    </source>
</reference>
<dbReference type="InterPro" id="IPR015287">
    <property type="entry name" value="Colicin_D_immunity_dom"/>
</dbReference>
<keyword evidence="3" id="KW-1185">Reference proteome</keyword>
<organism evidence="2 3">
    <name type="scientific">Flavobacterium quisquiliarum</name>
    <dbReference type="NCBI Taxonomy" id="1834436"/>
    <lineage>
        <taxon>Bacteria</taxon>
        <taxon>Pseudomonadati</taxon>
        <taxon>Bacteroidota</taxon>
        <taxon>Flavobacteriia</taxon>
        <taxon>Flavobacteriales</taxon>
        <taxon>Flavobacteriaceae</taxon>
        <taxon>Flavobacterium</taxon>
    </lineage>
</organism>
<gene>
    <name evidence="2" type="ORF">ACFOY0_17245</name>
</gene>
<dbReference type="InterPro" id="IPR036471">
    <property type="entry name" value="Colicin_D_sf"/>
</dbReference>
<dbReference type="Gene3D" id="1.20.120.650">
    <property type="entry name" value="Colicin D"/>
    <property type="match status" value="1"/>
</dbReference>
<accession>A0ABV8W9A9</accession>